<dbReference type="PANTHER" id="PTHR33619:SF3">
    <property type="entry name" value="POLYSACCHARIDE EXPORT PROTEIN GFCE-RELATED"/>
    <property type="match status" value="1"/>
</dbReference>
<dbReference type="GO" id="GO:0015288">
    <property type="term" value="F:porin activity"/>
    <property type="evidence" value="ECO:0007669"/>
    <property type="project" value="UniProtKB-KW"/>
</dbReference>
<keyword evidence="12" id="KW-0564">Palmitate</keyword>
<evidence type="ECO:0000256" key="3">
    <source>
        <dbReference type="ARBA" id="ARBA00022448"/>
    </source>
</evidence>
<evidence type="ECO:0000256" key="4">
    <source>
        <dbReference type="ARBA" id="ARBA00022452"/>
    </source>
</evidence>
<dbReference type="Gene3D" id="3.10.560.10">
    <property type="entry name" value="Outer membrane lipoprotein wza domain like"/>
    <property type="match status" value="1"/>
</dbReference>
<protein>
    <submittedName>
        <fullName evidence="17">Sugar transporter</fullName>
    </submittedName>
</protein>
<sequence length="236" mass="25821">MVPDSVYTSGPSSVLRVKEGDRLNIEVRAKTPELAAPFNANFGTYRVGDDGSISTLANSGQSTNTSGYLVDREGKIDFPILGSQPVKGLSLDEVRDLIQNRLISDQLINEPLVKVDLLNLKVSVTGAVLAQKVIHVPDGRITLVEAITEAGGLTNNSAADKITVIREENGERKRIITNIESKDIFSSPSYYLQQNDIVFVEPKAAVNTPREERNWRYLSTVLGSLTLILSIINVTR</sequence>
<keyword evidence="14" id="KW-0449">Lipoprotein</keyword>
<evidence type="ECO:0000256" key="12">
    <source>
        <dbReference type="ARBA" id="ARBA00023139"/>
    </source>
</evidence>
<evidence type="ECO:0000256" key="9">
    <source>
        <dbReference type="ARBA" id="ARBA00023065"/>
    </source>
</evidence>
<dbReference type="AlphaFoldDB" id="A0A928UWE4"/>
<dbReference type="GO" id="GO:0046930">
    <property type="term" value="C:pore complex"/>
    <property type="evidence" value="ECO:0007669"/>
    <property type="project" value="UniProtKB-KW"/>
</dbReference>
<dbReference type="Pfam" id="PF02563">
    <property type="entry name" value="Poly_export"/>
    <property type="match status" value="1"/>
</dbReference>
<keyword evidence="13" id="KW-0998">Cell outer membrane</keyword>
<evidence type="ECO:0000259" key="15">
    <source>
        <dbReference type="Pfam" id="PF02563"/>
    </source>
</evidence>
<dbReference type="InterPro" id="IPR003715">
    <property type="entry name" value="Poly_export_N"/>
</dbReference>
<proteinExistence type="inferred from homology"/>
<comment type="subcellular location">
    <subcellularLocation>
        <location evidence="1">Cell outer membrane</location>
        <topology evidence="1">Multi-pass membrane protein</topology>
    </subcellularLocation>
</comment>
<comment type="similarity">
    <text evidence="2">Belongs to the BexD/CtrA/VexA family.</text>
</comment>
<dbReference type="GO" id="GO:0006811">
    <property type="term" value="P:monoatomic ion transport"/>
    <property type="evidence" value="ECO:0007669"/>
    <property type="project" value="UniProtKB-KW"/>
</dbReference>
<dbReference type="InterPro" id="IPR054765">
    <property type="entry name" value="SLBB_dom"/>
</dbReference>
<feature type="domain" description="Polysaccharide export protein N-terminal" evidence="15">
    <location>
        <begin position="13"/>
        <end position="117"/>
    </location>
</feature>
<evidence type="ECO:0000256" key="13">
    <source>
        <dbReference type="ARBA" id="ARBA00023237"/>
    </source>
</evidence>
<evidence type="ECO:0000256" key="6">
    <source>
        <dbReference type="ARBA" id="ARBA00022692"/>
    </source>
</evidence>
<dbReference type="Pfam" id="PF22461">
    <property type="entry name" value="SLBB_2"/>
    <property type="match status" value="1"/>
</dbReference>
<keyword evidence="8" id="KW-0625">Polysaccharide transport</keyword>
<evidence type="ECO:0000256" key="14">
    <source>
        <dbReference type="ARBA" id="ARBA00023288"/>
    </source>
</evidence>
<dbReference type="Proteomes" id="UP000616201">
    <property type="component" value="Unassembled WGS sequence"/>
</dbReference>
<evidence type="ECO:0000256" key="8">
    <source>
        <dbReference type="ARBA" id="ARBA00023047"/>
    </source>
</evidence>
<keyword evidence="5 17" id="KW-0762">Sugar transport</keyword>
<dbReference type="EMBL" id="PRDK01000001">
    <property type="protein sequence ID" value="MBE8712344.1"/>
    <property type="molecule type" value="Genomic_DNA"/>
</dbReference>
<evidence type="ECO:0000256" key="11">
    <source>
        <dbReference type="ARBA" id="ARBA00023136"/>
    </source>
</evidence>
<evidence type="ECO:0000256" key="7">
    <source>
        <dbReference type="ARBA" id="ARBA00022729"/>
    </source>
</evidence>
<accession>A0A928UWE4</accession>
<evidence type="ECO:0000256" key="5">
    <source>
        <dbReference type="ARBA" id="ARBA00022597"/>
    </source>
</evidence>
<dbReference type="Gene3D" id="3.30.1950.10">
    <property type="entry name" value="wza like domain"/>
    <property type="match status" value="1"/>
</dbReference>
<name>A0A928UWE4_9SPHI</name>
<dbReference type="RefSeq" id="WP_196934682.1">
    <property type="nucleotide sequence ID" value="NZ_MU158698.1"/>
</dbReference>
<dbReference type="GO" id="GO:0015159">
    <property type="term" value="F:polysaccharide transmembrane transporter activity"/>
    <property type="evidence" value="ECO:0007669"/>
    <property type="project" value="InterPro"/>
</dbReference>
<reference evidence="17" key="1">
    <citation type="submission" date="2018-02" db="EMBL/GenBank/DDBJ databases">
        <authorList>
            <person name="Vasarhelyi B.M."/>
            <person name="Deshmukh S."/>
            <person name="Balint B."/>
            <person name="Kukolya J."/>
        </authorList>
    </citation>
    <scope>NUCLEOTIDE SEQUENCE</scope>
    <source>
        <strain evidence="17">KB22</strain>
    </source>
</reference>
<dbReference type="PANTHER" id="PTHR33619">
    <property type="entry name" value="POLYSACCHARIDE EXPORT PROTEIN GFCE-RELATED"/>
    <property type="match status" value="1"/>
</dbReference>
<keyword evidence="7" id="KW-0732">Signal</keyword>
<evidence type="ECO:0000313" key="17">
    <source>
        <dbReference type="EMBL" id="MBE8712344.1"/>
    </source>
</evidence>
<keyword evidence="6" id="KW-0812">Transmembrane</keyword>
<dbReference type="InterPro" id="IPR049712">
    <property type="entry name" value="Poly_export"/>
</dbReference>
<feature type="domain" description="SLBB" evidence="16">
    <location>
        <begin position="121"/>
        <end position="200"/>
    </location>
</feature>
<keyword evidence="18" id="KW-1185">Reference proteome</keyword>
<gene>
    <name evidence="17" type="ORF">C4F49_01440</name>
</gene>
<keyword evidence="11" id="KW-0472">Membrane</keyword>
<evidence type="ECO:0000256" key="10">
    <source>
        <dbReference type="ARBA" id="ARBA00023114"/>
    </source>
</evidence>
<comment type="caution">
    <text evidence="17">The sequence shown here is derived from an EMBL/GenBank/DDBJ whole genome shotgun (WGS) entry which is preliminary data.</text>
</comment>
<keyword evidence="3" id="KW-0813">Transport</keyword>
<keyword evidence="4" id="KW-1134">Transmembrane beta strand</keyword>
<keyword evidence="9" id="KW-0406">Ion transport</keyword>
<evidence type="ECO:0000256" key="1">
    <source>
        <dbReference type="ARBA" id="ARBA00004571"/>
    </source>
</evidence>
<dbReference type="GO" id="GO:0009279">
    <property type="term" value="C:cell outer membrane"/>
    <property type="evidence" value="ECO:0007669"/>
    <property type="project" value="UniProtKB-SubCell"/>
</dbReference>
<evidence type="ECO:0000256" key="2">
    <source>
        <dbReference type="ARBA" id="ARBA00009450"/>
    </source>
</evidence>
<evidence type="ECO:0000259" key="16">
    <source>
        <dbReference type="Pfam" id="PF22461"/>
    </source>
</evidence>
<organism evidence="17 18">
    <name type="scientific">Sphingobacterium hungaricum</name>
    <dbReference type="NCBI Taxonomy" id="2082723"/>
    <lineage>
        <taxon>Bacteria</taxon>
        <taxon>Pseudomonadati</taxon>
        <taxon>Bacteroidota</taxon>
        <taxon>Sphingobacteriia</taxon>
        <taxon>Sphingobacteriales</taxon>
        <taxon>Sphingobacteriaceae</taxon>
        <taxon>Sphingobacterium</taxon>
    </lineage>
</organism>
<evidence type="ECO:0000313" key="18">
    <source>
        <dbReference type="Proteomes" id="UP000616201"/>
    </source>
</evidence>
<keyword evidence="10" id="KW-0626">Porin</keyword>